<dbReference type="EMBL" id="FR687360">
    <property type="protein sequence ID" value="CBW76834.1"/>
    <property type="molecule type" value="Genomic_DNA"/>
</dbReference>
<dbReference type="SUPFAM" id="SSF56349">
    <property type="entry name" value="DNA breaking-rejoining enzymes"/>
    <property type="match status" value="1"/>
</dbReference>
<dbReference type="HOGENOM" id="CLU_2521301_0_0_4"/>
<keyword evidence="1" id="KW-0614">Plasmid</keyword>
<accession>E5AUR0</accession>
<proteinExistence type="predicted"/>
<dbReference type="AlphaFoldDB" id="E5AUR0"/>
<reference evidence="1 2" key="1">
    <citation type="journal article" date="2011" name="J. Bacteriol.">
        <title>Complete genome sequence of Burkholderia rhizoxinica, an endosymbiont of Rhizopus microsporus.</title>
        <authorList>
            <person name="Lackner G."/>
            <person name="Moebius N."/>
            <person name="Partida-Martinez L."/>
            <person name="Hertweck C."/>
        </authorList>
    </citation>
    <scope>NUCLEOTIDE SEQUENCE [LARGE SCALE GENOMIC DNA]</scope>
    <source>
        <strain evidence="2">DSM 19002 / CIP 109453 / HKI 454</strain>
        <plasmid evidence="1 2">pBRH01</plasmid>
    </source>
</reference>
<organism evidence="1 2">
    <name type="scientific">Mycetohabitans rhizoxinica (strain DSM 19002 / CIP 109453 / HKI 454)</name>
    <name type="common">Paraburkholderia rhizoxinica</name>
    <dbReference type="NCBI Taxonomy" id="882378"/>
    <lineage>
        <taxon>Bacteria</taxon>
        <taxon>Pseudomonadati</taxon>
        <taxon>Pseudomonadota</taxon>
        <taxon>Betaproteobacteria</taxon>
        <taxon>Burkholderiales</taxon>
        <taxon>Burkholderiaceae</taxon>
        <taxon>Mycetohabitans</taxon>
    </lineage>
</organism>
<dbReference type="InterPro" id="IPR011010">
    <property type="entry name" value="DNA_brk_join_enz"/>
</dbReference>
<dbReference type="Proteomes" id="UP000007437">
    <property type="component" value="Plasmid pBRH01"/>
</dbReference>
<dbReference type="GO" id="GO:0003677">
    <property type="term" value="F:DNA binding"/>
    <property type="evidence" value="ECO:0007669"/>
    <property type="project" value="InterPro"/>
</dbReference>
<name>E5AUR0_MYCRK</name>
<sequence length="84" mass="9477">MMRRFFRQATDIIGTDHPVLAEKLRCPSPARIRHTQGTHALARDAELTTMRDSLRHASIATISIDLRSDEVKRSRHTDGPFAAP</sequence>
<evidence type="ECO:0000313" key="2">
    <source>
        <dbReference type="Proteomes" id="UP000007437"/>
    </source>
</evidence>
<geneLocation type="plasmid" evidence="1 2">
    <name>pBRH01</name>
</geneLocation>
<dbReference type="eggNOG" id="COG0582">
    <property type="taxonomic scope" value="Bacteria"/>
</dbReference>
<evidence type="ECO:0000313" key="1">
    <source>
        <dbReference type="EMBL" id="CBW76834.1"/>
    </source>
</evidence>
<gene>
    <name evidence="1" type="ordered locus">RBRH_00299</name>
</gene>
<dbReference type="KEGG" id="brh:RBRH_00299"/>
<protein>
    <submittedName>
        <fullName evidence="1">Uncharacterized protein</fullName>
    </submittedName>
</protein>